<feature type="domain" description="ATPase" evidence="1">
    <location>
        <begin position="3"/>
        <end position="41"/>
    </location>
</feature>
<gene>
    <name evidence="2" type="ORF">MNBD_NITROSPIRAE02-1639</name>
</gene>
<dbReference type="SUPFAM" id="SSF52540">
    <property type="entry name" value="P-loop containing nucleoside triphosphate hydrolases"/>
    <property type="match status" value="1"/>
</dbReference>
<dbReference type="GO" id="GO:0005524">
    <property type="term" value="F:ATP binding"/>
    <property type="evidence" value="ECO:0007669"/>
    <property type="project" value="InterPro"/>
</dbReference>
<protein>
    <submittedName>
        <fullName evidence="2">Archaeal ATPase, fused to C-terminal DUF234 domain</fullName>
    </submittedName>
</protein>
<dbReference type="AlphaFoldDB" id="A0A3B1D3L4"/>
<organism evidence="2">
    <name type="scientific">hydrothermal vent metagenome</name>
    <dbReference type="NCBI Taxonomy" id="652676"/>
    <lineage>
        <taxon>unclassified sequences</taxon>
        <taxon>metagenomes</taxon>
        <taxon>ecological metagenomes</taxon>
    </lineage>
</organism>
<sequence>MKFINREREIGFLKKIHRDKQSQFIVIYGKRRVGKTELVKQ</sequence>
<name>A0A3B1D3L4_9ZZZZ</name>
<dbReference type="Pfam" id="PF01637">
    <property type="entry name" value="ATPase_2"/>
    <property type="match status" value="1"/>
</dbReference>
<dbReference type="EMBL" id="UOGH01000294">
    <property type="protein sequence ID" value="VAX33361.1"/>
    <property type="molecule type" value="Genomic_DNA"/>
</dbReference>
<dbReference type="InterPro" id="IPR027417">
    <property type="entry name" value="P-loop_NTPase"/>
</dbReference>
<accession>A0A3B1D3L4</accession>
<reference evidence="2" key="1">
    <citation type="submission" date="2018-06" db="EMBL/GenBank/DDBJ databases">
        <authorList>
            <person name="Zhirakovskaya E."/>
        </authorList>
    </citation>
    <scope>NUCLEOTIDE SEQUENCE</scope>
</reference>
<dbReference type="PANTHER" id="PTHR34704">
    <property type="entry name" value="ATPASE"/>
    <property type="match status" value="1"/>
</dbReference>
<dbReference type="PANTHER" id="PTHR34704:SF1">
    <property type="entry name" value="ATPASE"/>
    <property type="match status" value="1"/>
</dbReference>
<dbReference type="InterPro" id="IPR011579">
    <property type="entry name" value="ATPase_dom"/>
</dbReference>
<evidence type="ECO:0000313" key="2">
    <source>
        <dbReference type="EMBL" id="VAX33361.1"/>
    </source>
</evidence>
<proteinExistence type="predicted"/>
<evidence type="ECO:0000259" key="1">
    <source>
        <dbReference type="Pfam" id="PF01637"/>
    </source>
</evidence>
<dbReference type="Gene3D" id="3.40.50.300">
    <property type="entry name" value="P-loop containing nucleotide triphosphate hydrolases"/>
    <property type="match status" value="1"/>
</dbReference>